<gene>
    <name evidence="1" type="ORF">AQI88_30500</name>
</gene>
<accession>A0A101NG82</accession>
<organism evidence="1 2">
    <name type="scientific">Streptomyces cellostaticus</name>
    <dbReference type="NCBI Taxonomy" id="67285"/>
    <lineage>
        <taxon>Bacteria</taxon>
        <taxon>Bacillati</taxon>
        <taxon>Actinomycetota</taxon>
        <taxon>Actinomycetes</taxon>
        <taxon>Kitasatosporales</taxon>
        <taxon>Streptomycetaceae</taxon>
        <taxon>Streptomyces</taxon>
    </lineage>
</organism>
<name>A0A101NG82_9ACTN</name>
<dbReference type="EMBL" id="LMWL01000058">
    <property type="protein sequence ID" value="KUM92713.1"/>
    <property type="molecule type" value="Genomic_DNA"/>
</dbReference>
<protein>
    <submittedName>
        <fullName evidence="1">Uncharacterized protein</fullName>
    </submittedName>
</protein>
<reference evidence="1 2" key="1">
    <citation type="submission" date="2015-10" db="EMBL/GenBank/DDBJ databases">
        <title>Draft genome sequence of Streptomyces cellostaticus DSM 40189, type strain for the species Streptomyces cellostaticus.</title>
        <authorList>
            <person name="Ruckert C."/>
            <person name="Winkler A."/>
            <person name="Kalinowski J."/>
            <person name="Kampfer P."/>
            <person name="Glaeser S."/>
        </authorList>
    </citation>
    <scope>NUCLEOTIDE SEQUENCE [LARGE SCALE GENOMIC DNA]</scope>
    <source>
        <strain evidence="1 2">DSM 40189</strain>
    </source>
</reference>
<dbReference type="Proteomes" id="UP000054241">
    <property type="component" value="Unassembled WGS sequence"/>
</dbReference>
<keyword evidence="2" id="KW-1185">Reference proteome</keyword>
<evidence type="ECO:0000313" key="1">
    <source>
        <dbReference type="EMBL" id="KUM92713.1"/>
    </source>
</evidence>
<dbReference type="AlphaFoldDB" id="A0A101NG82"/>
<sequence length="70" mass="7577">MSVQGVDLTAVLRVVLRTVVCGSRVASPPARQGRPREKLRSETLPLTVEALIRRPLRFAAVEGAVTKPAE</sequence>
<comment type="caution">
    <text evidence="1">The sequence shown here is derived from an EMBL/GenBank/DDBJ whole genome shotgun (WGS) entry which is preliminary data.</text>
</comment>
<evidence type="ECO:0000313" key="2">
    <source>
        <dbReference type="Proteomes" id="UP000054241"/>
    </source>
</evidence>
<proteinExistence type="predicted"/>